<dbReference type="Gene3D" id="2.40.50.140">
    <property type="entry name" value="Nucleic acid-binding proteins"/>
    <property type="match status" value="1"/>
</dbReference>
<dbReference type="Pfam" id="PF13184">
    <property type="entry name" value="KH_NusA_1st"/>
    <property type="match status" value="1"/>
</dbReference>
<keyword evidence="11" id="KW-1185">Reference proteome</keyword>
<proteinExistence type="inferred from homology"/>
<keyword evidence="4 7" id="KW-0694">RNA-binding</keyword>
<dbReference type="SMART" id="SM00322">
    <property type="entry name" value="KH"/>
    <property type="match status" value="2"/>
</dbReference>
<dbReference type="InterPro" id="IPR036555">
    <property type="entry name" value="NusA_N_sf"/>
</dbReference>
<evidence type="ECO:0000256" key="4">
    <source>
        <dbReference type="ARBA" id="ARBA00022884"/>
    </source>
</evidence>
<evidence type="ECO:0000256" key="7">
    <source>
        <dbReference type="HAMAP-Rule" id="MF_00945"/>
    </source>
</evidence>
<dbReference type="InterPro" id="IPR013735">
    <property type="entry name" value="TF_NusA_N"/>
</dbReference>
<organism evidence="10 11">
    <name type="scientific">Thermus composti</name>
    <dbReference type="NCBI Taxonomy" id="532059"/>
    <lineage>
        <taxon>Bacteria</taxon>
        <taxon>Thermotogati</taxon>
        <taxon>Deinococcota</taxon>
        <taxon>Deinococci</taxon>
        <taxon>Thermales</taxon>
        <taxon>Thermaceae</taxon>
        <taxon>Thermus</taxon>
    </lineage>
</organism>
<protein>
    <recommendedName>
        <fullName evidence="7">Transcription termination/antitermination protein NusA</fullName>
    </recommendedName>
</protein>
<evidence type="ECO:0000259" key="9">
    <source>
        <dbReference type="PROSITE" id="PS50126"/>
    </source>
</evidence>
<evidence type="ECO:0000313" key="10">
    <source>
        <dbReference type="EMBL" id="MFC0596654.1"/>
    </source>
</evidence>
<evidence type="ECO:0000256" key="5">
    <source>
        <dbReference type="ARBA" id="ARBA00023015"/>
    </source>
</evidence>
<dbReference type="PANTHER" id="PTHR22648:SF0">
    <property type="entry name" value="TRANSCRIPTION TERMINATION_ANTITERMINATION PROTEIN NUSA"/>
    <property type="match status" value="1"/>
</dbReference>
<sequence>MNREFVEAMQQLALERGVSTEEILEAFKEALRKAYIKRQKGYKKEEIDAGKGPEVDVYIDPQTGRIEMVEVRRVVEKVEDPDKEIALAEALQYDPEVQVGDEMEFPINPESLSRVAIQDLRQILTQRLKESERNRIYNEYKDKEGQVLTGVVTRVDNRGNVFVELGRGEAYLPKSEQIPTEKYYPGQRLKVYLKKVDRSAKGPSLIVSRAHEKLLEYLLKQEVPEIAEGIVEIKAIAREPGRRSKVAVTSHNPNVDPIGACIGHKGQRIQAVSAELGREKVDIILWSKDPKEFIRNALSPAQVGSIELDPEAKKARVKVTKDQHSLAIGTGGQNVRLASKLTGYDIHFEEAEISDLDEALRRAAQEEAEASKARAKEAFEKLFKDLSE</sequence>
<dbReference type="SUPFAM" id="SSF50249">
    <property type="entry name" value="Nucleic acid-binding proteins"/>
    <property type="match status" value="1"/>
</dbReference>
<comment type="function">
    <text evidence="7">Participates in both transcription termination and antitermination.</text>
</comment>
<dbReference type="SMART" id="SM00316">
    <property type="entry name" value="S1"/>
    <property type="match status" value="1"/>
</dbReference>
<keyword evidence="8" id="KW-0175">Coiled coil</keyword>
<keyword evidence="3 7" id="KW-0889">Transcription antitermination</keyword>
<dbReference type="PANTHER" id="PTHR22648">
    <property type="entry name" value="TRANSCRIPTION TERMINATION FACTOR NUSA"/>
    <property type="match status" value="1"/>
</dbReference>
<dbReference type="InterPro" id="IPR004087">
    <property type="entry name" value="KH_dom"/>
</dbReference>
<keyword evidence="6 7" id="KW-0804">Transcription</keyword>
<dbReference type="Pfam" id="PF08529">
    <property type="entry name" value="NusA_N"/>
    <property type="match status" value="1"/>
</dbReference>
<dbReference type="InterPro" id="IPR003029">
    <property type="entry name" value="S1_domain"/>
</dbReference>
<keyword evidence="1 7" id="KW-0806">Transcription termination</keyword>
<dbReference type="Gene3D" id="3.30.300.20">
    <property type="match status" value="2"/>
</dbReference>
<dbReference type="InterPro" id="IPR015946">
    <property type="entry name" value="KH_dom-like_a/b"/>
</dbReference>
<comment type="subcellular location">
    <subcellularLocation>
        <location evidence="7">Cytoplasm</location>
    </subcellularLocation>
</comment>
<evidence type="ECO:0000256" key="1">
    <source>
        <dbReference type="ARBA" id="ARBA00022472"/>
    </source>
</evidence>
<keyword evidence="5 7" id="KW-0805">Transcription regulation</keyword>
<evidence type="ECO:0000256" key="2">
    <source>
        <dbReference type="ARBA" id="ARBA00022490"/>
    </source>
</evidence>
<dbReference type="Pfam" id="PF00575">
    <property type="entry name" value="S1"/>
    <property type="match status" value="1"/>
</dbReference>
<dbReference type="CDD" id="cd04455">
    <property type="entry name" value="S1_NusA"/>
    <property type="match status" value="1"/>
</dbReference>
<dbReference type="CDD" id="cd22529">
    <property type="entry name" value="KH-II_NusA_rpt2"/>
    <property type="match status" value="1"/>
</dbReference>
<feature type="domain" description="S1 motif" evidence="9">
    <location>
        <begin position="145"/>
        <end position="210"/>
    </location>
</feature>
<reference evidence="10 11" key="1">
    <citation type="submission" date="2024-09" db="EMBL/GenBank/DDBJ databases">
        <authorList>
            <person name="Sun Q."/>
            <person name="Mori K."/>
        </authorList>
    </citation>
    <scope>NUCLEOTIDE SEQUENCE [LARGE SCALE GENOMIC DNA]</scope>
    <source>
        <strain evidence="10 11">NCAIM B.02340</strain>
    </source>
</reference>
<dbReference type="RefSeq" id="WP_188846154.1">
    <property type="nucleotide sequence ID" value="NZ_BMPJ01000004.1"/>
</dbReference>
<feature type="coiled-coil region" evidence="8">
    <location>
        <begin position="346"/>
        <end position="381"/>
    </location>
</feature>
<dbReference type="InterPro" id="IPR058582">
    <property type="entry name" value="KH_NusA_2nd"/>
</dbReference>
<evidence type="ECO:0000256" key="3">
    <source>
        <dbReference type="ARBA" id="ARBA00022814"/>
    </source>
</evidence>
<evidence type="ECO:0000256" key="6">
    <source>
        <dbReference type="ARBA" id="ARBA00023163"/>
    </source>
</evidence>
<dbReference type="HAMAP" id="MF_00945_B">
    <property type="entry name" value="NusA_B"/>
    <property type="match status" value="1"/>
</dbReference>
<dbReference type="InterPro" id="IPR009019">
    <property type="entry name" value="KH_sf_prok-type"/>
</dbReference>
<dbReference type="InterPro" id="IPR025249">
    <property type="entry name" value="TF_NusA_KH_1st"/>
</dbReference>
<dbReference type="PROSITE" id="PS50084">
    <property type="entry name" value="KH_TYPE_1"/>
    <property type="match status" value="1"/>
</dbReference>
<dbReference type="CDD" id="cd02134">
    <property type="entry name" value="KH-II_NusA_rpt1"/>
    <property type="match status" value="1"/>
</dbReference>
<gene>
    <name evidence="7 10" type="primary">nusA</name>
    <name evidence="10" type="ORF">ACFFFP_10855</name>
</gene>
<keyword evidence="2 7" id="KW-0963">Cytoplasm</keyword>
<dbReference type="Gene3D" id="3.30.1480.10">
    <property type="entry name" value="NusA, N-terminal domain"/>
    <property type="match status" value="1"/>
</dbReference>
<accession>A0ABV6Q3I3</accession>
<dbReference type="SUPFAM" id="SSF54814">
    <property type="entry name" value="Prokaryotic type KH domain (KH-domain type II)"/>
    <property type="match status" value="2"/>
</dbReference>
<comment type="subunit">
    <text evidence="7">Monomer. Binds directly to the core enzyme of the DNA-dependent RNA polymerase and to nascent RNA.</text>
</comment>
<name>A0ABV6Q3I3_9DEIN</name>
<dbReference type="PROSITE" id="PS50126">
    <property type="entry name" value="S1"/>
    <property type="match status" value="1"/>
</dbReference>
<comment type="caution">
    <text evidence="10">The sequence shown here is derived from an EMBL/GenBank/DDBJ whole genome shotgun (WGS) entry which is preliminary data.</text>
</comment>
<dbReference type="InterPro" id="IPR030842">
    <property type="entry name" value="TF_NusA_bacterial"/>
</dbReference>
<dbReference type="NCBIfam" id="TIGR01953">
    <property type="entry name" value="NusA"/>
    <property type="match status" value="1"/>
</dbReference>
<dbReference type="Pfam" id="PF26594">
    <property type="entry name" value="KH_NusA_2nd"/>
    <property type="match status" value="1"/>
</dbReference>
<comment type="similarity">
    <text evidence="7">Belongs to the NusA family.</text>
</comment>
<dbReference type="EMBL" id="JBHLTW010000045">
    <property type="protein sequence ID" value="MFC0596654.1"/>
    <property type="molecule type" value="Genomic_DNA"/>
</dbReference>
<dbReference type="InterPro" id="IPR012340">
    <property type="entry name" value="NA-bd_OB-fold"/>
</dbReference>
<evidence type="ECO:0000313" key="11">
    <source>
        <dbReference type="Proteomes" id="UP001589830"/>
    </source>
</evidence>
<evidence type="ECO:0000256" key="8">
    <source>
        <dbReference type="SAM" id="Coils"/>
    </source>
</evidence>
<dbReference type="InterPro" id="IPR010213">
    <property type="entry name" value="TF_NusA"/>
</dbReference>
<dbReference type="Proteomes" id="UP001589830">
    <property type="component" value="Unassembled WGS sequence"/>
</dbReference>
<dbReference type="SUPFAM" id="SSF69705">
    <property type="entry name" value="Transcription factor NusA, N-terminal domain"/>
    <property type="match status" value="1"/>
</dbReference>